<dbReference type="EMBL" id="FLRJ01000674">
    <property type="protein sequence ID" value="SBT74305.1"/>
    <property type="molecule type" value="Genomic_DNA"/>
</dbReference>
<protein>
    <submittedName>
        <fullName evidence="1">Plasmodium vivax Vir protein, putative</fullName>
    </submittedName>
</protein>
<dbReference type="VEuPathDB" id="PlasmoDB:PocGH01_00040100"/>
<sequence length="173" mass="20283">MNIKNVNLRISDKNIFTLKIELDGLIHTGNFSKEVISASCLTSFKNDIDSNSRVHCNYINCWIVHALINVLNKEEHFSNIIDTIKGFSQAFVEIYKCKCNFSKTFNNNNFNKIKAVHDYFNDYTYINGKLNESSNLFDEAYKRYLEKKINVYETACNERIQRNTQSYCDELKE</sequence>
<evidence type="ECO:0000313" key="1">
    <source>
        <dbReference type="EMBL" id="SBT74305.1"/>
    </source>
</evidence>
<dbReference type="InterPro" id="IPR008780">
    <property type="entry name" value="Plasmodium_Vir"/>
</dbReference>
<reference evidence="1 2" key="1">
    <citation type="submission" date="2016-06" db="EMBL/GenBank/DDBJ databases">
        <authorList>
            <consortium name="Pathogen Informatics"/>
        </authorList>
    </citation>
    <scope>NUCLEOTIDE SEQUENCE [LARGE SCALE GENOMIC DNA]</scope>
</reference>
<name>A0A1C3KK59_PLAOA</name>
<organism evidence="1 2">
    <name type="scientific">Plasmodium ovale</name>
    <name type="common">malaria parasite P. ovale</name>
    <dbReference type="NCBI Taxonomy" id="36330"/>
    <lineage>
        <taxon>Eukaryota</taxon>
        <taxon>Sar</taxon>
        <taxon>Alveolata</taxon>
        <taxon>Apicomplexa</taxon>
        <taxon>Aconoidasida</taxon>
        <taxon>Haemosporida</taxon>
        <taxon>Plasmodiidae</taxon>
        <taxon>Plasmodium</taxon>
        <taxon>Plasmodium (Plasmodium)</taxon>
    </lineage>
</organism>
<proteinExistence type="predicted"/>
<dbReference type="Pfam" id="PF05795">
    <property type="entry name" value="Plasmodium_Vir"/>
    <property type="match status" value="1"/>
</dbReference>
<gene>
    <name evidence="1" type="primary">PowCR01_000202500</name>
    <name evidence="1" type="ORF">POWCR01_000202500</name>
</gene>
<dbReference type="Proteomes" id="UP000243200">
    <property type="component" value="Unassembled WGS sequence"/>
</dbReference>
<dbReference type="VEuPathDB" id="PlasmoDB:POWCR01_000202500"/>
<dbReference type="AlphaFoldDB" id="A0A1C3KK59"/>
<evidence type="ECO:0000313" key="2">
    <source>
        <dbReference type="Proteomes" id="UP000243200"/>
    </source>
</evidence>
<accession>A0A1C3KK59</accession>